<feature type="signal peptide" evidence="8">
    <location>
        <begin position="1"/>
        <end position="19"/>
    </location>
</feature>
<evidence type="ECO:0000256" key="6">
    <source>
        <dbReference type="ARBA" id="ARBA00023136"/>
    </source>
</evidence>
<dbReference type="InterPro" id="IPR005017">
    <property type="entry name" value="OMPP1/FadL/TodX"/>
</dbReference>
<sequence length="513" mass="55895">MKRIILCFSCCLSTAMLFAQTPEDALRLSWNVQSGTARAQAIGGAMGSLGGDITSTFVNPAGLGFYRTGDVVFTPSYSFGKTRADYLGRRTDSATNKFAIGTSGVVWGGNDHGKTRSSAISLAINQTGDFKTDVLYRGQNNSSSYSQKFLEEIRNGNIKDGNSVASNFPFGTSLAFNTYWIDTVGGGTNGNFQFQSRAPISTGLLQQNTITSRGGVTEFALGVGVNLNDKVLVGGTLGVPVMRLERETEFVEADATNNATNKFDYAIYKQGLTTTGVGVNLKGGIIYKPQEFWRIGFAFHSPTVYSLTDKNTAEITTNTEGYKGTQTQRLEDVTGAPSQISYLHLTPLKLIGSVAYVLREIQDVTKQRGFLTADVEYVSYPMMSYYATDTESQPADPETKAYFKSLNKTISDTYKGAFNLRAGGELKFTTLMVRAGVAYYGNPYKNIHDEKGNRLNLSGGLGYRNKGFFIDATYVYSLNNDVDIAYRLQSAAYYNASLKNTAGKIFLTLGVKI</sequence>
<keyword evidence="10" id="KW-1185">Reference proteome</keyword>
<proteinExistence type="inferred from homology"/>
<gene>
    <name evidence="9" type="ORF">FSB75_04600</name>
</gene>
<evidence type="ECO:0000256" key="2">
    <source>
        <dbReference type="ARBA" id="ARBA00008163"/>
    </source>
</evidence>
<protein>
    <submittedName>
        <fullName evidence="9">Aromatic hydrocarbon degradation protein</fullName>
    </submittedName>
</protein>
<reference evidence="9 10" key="1">
    <citation type="journal article" date="2015" name="Int. J. Syst. Evol. Microbiol.">
        <title>Flavisolibacter ginsenosidimutans sp. nov., with ginsenoside-converting activity isolated from soil used for cultivating ginseng.</title>
        <authorList>
            <person name="Zhao Y."/>
            <person name="Liu Q."/>
            <person name="Kang M.S."/>
            <person name="Jin F."/>
            <person name="Yu H."/>
            <person name="Im W.T."/>
        </authorList>
    </citation>
    <scope>NUCLEOTIDE SEQUENCE [LARGE SCALE GENOMIC DNA]</scope>
    <source>
        <strain evidence="9 10">Gsoil 636</strain>
    </source>
</reference>
<keyword evidence="5 8" id="KW-0732">Signal</keyword>
<keyword evidence="6" id="KW-0472">Membrane</keyword>
<dbReference type="KEGG" id="fgg:FSB75_04600"/>
<dbReference type="Gene3D" id="2.40.160.60">
    <property type="entry name" value="Outer membrane protein transport protein (OMPP1/FadL/TodX)"/>
    <property type="match status" value="1"/>
</dbReference>
<organism evidence="9 10">
    <name type="scientific">Flavisolibacter ginsenosidimutans</name>
    <dbReference type="NCBI Taxonomy" id="661481"/>
    <lineage>
        <taxon>Bacteria</taxon>
        <taxon>Pseudomonadati</taxon>
        <taxon>Bacteroidota</taxon>
        <taxon>Chitinophagia</taxon>
        <taxon>Chitinophagales</taxon>
        <taxon>Chitinophagaceae</taxon>
        <taxon>Flavisolibacter</taxon>
    </lineage>
</organism>
<comment type="subcellular location">
    <subcellularLocation>
        <location evidence="1">Cell outer membrane</location>
        <topology evidence="1">Multi-pass membrane protein</topology>
    </subcellularLocation>
</comment>
<keyword evidence="4" id="KW-0812">Transmembrane</keyword>
<dbReference type="AlphaFoldDB" id="A0A5B8UFG6"/>
<evidence type="ECO:0000256" key="8">
    <source>
        <dbReference type="SAM" id="SignalP"/>
    </source>
</evidence>
<dbReference type="RefSeq" id="WP_146783466.1">
    <property type="nucleotide sequence ID" value="NZ_BAABIO010000006.1"/>
</dbReference>
<evidence type="ECO:0000313" key="9">
    <source>
        <dbReference type="EMBL" id="QEC55213.1"/>
    </source>
</evidence>
<accession>A0A5B8UFG6</accession>
<dbReference type="PANTHER" id="PTHR35093">
    <property type="entry name" value="OUTER MEMBRANE PROTEIN NMB0088-RELATED"/>
    <property type="match status" value="1"/>
</dbReference>
<evidence type="ECO:0000313" key="10">
    <source>
        <dbReference type="Proteomes" id="UP000321204"/>
    </source>
</evidence>
<keyword evidence="3" id="KW-1134">Transmembrane beta strand</keyword>
<name>A0A5B8UFG6_9BACT</name>
<keyword evidence="7" id="KW-0998">Cell outer membrane</keyword>
<dbReference type="GO" id="GO:0015483">
    <property type="term" value="F:long-chain fatty acid transporting porin activity"/>
    <property type="evidence" value="ECO:0007669"/>
    <property type="project" value="TreeGrafter"/>
</dbReference>
<feature type="chain" id="PRO_5022816347" evidence="8">
    <location>
        <begin position="20"/>
        <end position="513"/>
    </location>
</feature>
<dbReference type="GO" id="GO:0009279">
    <property type="term" value="C:cell outer membrane"/>
    <property type="evidence" value="ECO:0007669"/>
    <property type="project" value="UniProtKB-SubCell"/>
</dbReference>
<dbReference type="SUPFAM" id="SSF56935">
    <property type="entry name" value="Porins"/>
    <property type="match status" value="1"/>
</dbReference>
<evidence type="ECO:0000256" key="1">
    <source>
        <dbReference type="ARBA" id="ARBA00004571"/>
    </source>
</evidence>
<dbReference type="Proteomes" id="UP000321204">
    <property type="component" value="Chromosome"/>
</dbReference>
<dbReference type="EMBL" id="CP042433">
    <property type="protein sequence ID" value="QEC55213.1"/>
    <property type="molecule type" value="Genomic_DNA"/>
</dbReference>
<dbReference type="OrthoDB" id="9765571at2"/>
<evidence type="ECO:0000256" key="4">
    <source>
        <dbReference type="ARBA" id="ARBA00022692"/>
    </source>
</evidence>
<dbReference type="PANTHER" id="PTHR35093:SF8">
    <property type="entry name" value="OUTER MEMBRANE PROTEIN NMB0088-RELATED"/>
    <property type="match status" value="1"/>
</dbReference>
<evidence type="ECO:0000256" key="5">
    <source>
        <dbReference type="ARBA" id="ARBA00022729"/>
    </source>
</evidence>
<evidence type="ECO:0000256" key="3">
    <source>
        <dbReference type="ARBA" id="ARBA00022452"/>
    </source>
</evidence>
<comment type="similarity">
    <text evidence="2">Belongs to the OmpP1/FadL family.</text>
</comment>
<evidence type="ECO:0000256" key="7">
    <source>
        <dbReference type="ARBA" id="ARBA00023237"/>
    </source>
</evidence>